<protein>
    <submittedName>
        <fullName evidence="1">Uncharacterized protein</fullName>
    </submittedName>
</protein>
<comment type="caution">
    <text evidence="1">The sequence shown here is derived from an EMBL/GenBank/DDBJ whole genome shotgun (WGS) entry which is preliminary data.</text>
</comment>
<reference evidence="2" key="1">
    <citation type="submission" date="2017-04" db="EMBL/GenBank/DDBJ databases">
        <title>Genome evolution of the luminous symbionts of deep sea anglerfish.</title>
        <authorList>
            <person name="Hendry T.A."/>
        </authorList>
    </citation>
    <scope>NUCLEOTIDE SEQUENCE [LARGE SCALE GENOMIC DNA]</scope>
</reference>
<proteinExistence type="predicted"/>
<accession>A0A2A5T4J3</accession>
<gene>
    <name evidence="1" type="ORF">BTN49_1078</name>
</gene>
<dbReference type="EMBL" id="NBYY01000011">
    <property type="protein sequence ID" value="PCS23085.1"/>
    <property type="molecule type" value="Genomic_DNA"/>
</dbReference>
<sequence length="50" mass="5538">MFIILNIFRKASDVVVVLTPDESVTAIMGCFANITYPNNFNKDVKQLSGC</sequence>
<dbReference type="AlphaFoldDB" id="A0A2A5T4J3"/>
<evidence type="ECO:0000313" key="1">
    <source>
        <dbReference type="EMBL" id="PCS23085.1"/>
    </source>
</evidence>
<keyword evidence="2" id="KW-1185">Reference proteome</keyword>
<evidence type="ECO:0000313" key="2">
    <source>
        <dbReference type="Proteomes" id="UP000219020"/>
    </source>
</evidence>
<dbReference type="Proteomes" id="UP000219020">
    <property type="component" value="Unassembled WGS sequence"/>
</dbReference>
<name>A0A2A5T4J3_9GAMM</name>
<organism evidence="1 2">
    <name type="scientific">Candidatus Enterovibrio escicola</name>
    <dbReference type="NCBI Taxonomy" id="1927127"/>
    <lineage>
        <taxon>Bacteria</taxon>
        <taxon>Pseudomonadati</taxon>
        <taxon>Pseudomonadota</taxon>
        <taxon>Gammaproteobacteria</taxon>
        <taxon>Vibrionales</taxon>
        <taxon>Vibrionaceae</taxon>
        <taxon>Enterovibrio</taxon>
    </lineage>
</organism>